<name>A0A220S5E3_9NEIS</name>
<dbReference type="InterPro" id="IPR001123">
    <property type="entry name" value="LeuE-type"/>
</dbReference>
<dbReference type="OrthoDB" id="9804822at2"/>
<evidence type="ECO:0000256" key="3">
    <source>
        <dbReference type="ARBA" id="ARBA00022692"/>
    </source>
</evidence>
<evidence type="ECO:0000256" key="4">
    <source>
        <dbReference type="ARBA" id="ARBA00022989"/>
    </source>
</evidence>
<dbReference type="PANTHER" id="PTHR30086">
    <property type="entry name" value="ARGININE EXPORTER PROTEIN ARGO"/>
    <property type="match status" value="1"/>
</dbReference>
<keyword evidence="3" id="KW-0812">Transmembrane</keyword>
<evidence type="ECO:0000256" key="5">
    <source>
        <dbReference type="ARBA" id="ARBA00023136"/>
    </source>
</evidence>
<dbReference type="KEGG" id="nei:BG910_10820"/>
<keyword evidence="2" id="KW-1003">Cell membrane</keyword>
<dbReference type="GO" id="GO:0005886">
    <property type="term" value="C:plasma membrane"/>
    <property type="evidence" value="ECO:0007669"/>
    <property type="project" value="UniProtKB-SubCell"/>
</dbReference>
<organism evidence="6 7">
    <name type="scientific">Neisseria chenwenguii</name>
    <dbReference type="NCBI Taxonomy" id="1853278"/>
    <lineage>
        <taxon>Bacteria</taxon>
        <taxon>Pseudomonadati</taxon>
        <taxon>Pseudomonadota</taxon>
        <taxon>Betaproteobacteria</taxon>
        <taxon>Neisseriales</taxon>
        <taxon>Neisseriaceae</taxon>
        <taxon>Neisseria</taxon>
    </lineage>
</organism>
<protein>
    <submittedName>
        <fullName evidence="6">Uncharacterized protein</fullName>
    </submittedName>
</protein>
<reference evidence="6 7" key="1">
    <citation type="submission" date="2017-06" db="EMBL/GenBank/DDBJ databases">
        <title>Neisseria chenwenguii sp. nov., isolated from the intestinal contents of Tibetan Plateau Pika in Yushu, Qinghai Province, China.</title>
        <authorList>
            <person name="Zhang G."/>
        </authorList>
    </citation>
    <scope>NUCLEOTIDE SEQUENCE [LARGE SCALE GENOMIC DNA]</scope>
    <source>
        <strain evidence="6 7">10023</strain>
    </source>
</reference>
<dbReference type="GO" id="GO:0015171">
    <property type="term" value="F:amino acid transmembrane transporter activity"/>
    <property type="evidence" value="ECO:0007669"/>
    <property type="project" value="TreeGrafter"/>
</dbReference>
<evidence type="ECO:0000256" key="1">
    <source>
        <dbReference type="ARBA" id="ARBA00004651"/>
    </source>
</evidence>
<dbReference type="EMBL" id="CP022278">
    <property type="protein sequence ID" value="ASK28563.1"/>
    <property type="molecule type" value="Genomic_DNA"/>
</dbReference>
<evidence type="ECO:0000313" key="7">
    <source>
        <dbReference type="Proteomes" id="UP000198238"/>
    </source>
</evidence>
<dbReference type="AlphaFoldDB" id="A0A220S5E3"/>
<comment type="subcellular location">
    <subcellularLocation>
        <location evidence="1">Cell membrane</location>
        <topology evidence="1">Multi-pass membrane protein</topology>
    </subcellularLocation>
</comment>
<gene>
    <name evidence="6" type="ORF">BG910_10820</name>
</gene>
<accession>A0A220S5E3</accession>
<evidence type="ECO:0000256" key="2">
    <source>
        <dbReference type="ARBA" id="ARBA00022475"/>
    </source>
</evidence>
<dbReference type="PANTHER" id="PTHR30086:SF19">
    <property type="entry name" value="THREONINE EFFLUX PROTEIN"/>
    <property type="match status" value="1"/>
</dbReference>
<sequence>MFNIIVLHLLGMMSPGPDFFFIMRTAAQQGRTHALWAVAGIVTGVMFWACATMLGLAVLFRHFPAVESVLMCLGGGYLMYLGWKMARVRDSISFADMDAVAVPSEKQPQRLAKKALLVNLSNPKIAVYFGSVMSAVLADIQETWQFAGVLLLILTETVLYFSAVALLFSGGAVKRFYSRYSRLLDNLSGLFFLGFGVYLIYRAVF</sequence>
<proteinExistence type="predicted"/>
<dbReference type="Pfam" id="PF01810">
    <property type="entry name" value="LysE"/>
    <property type="match status" value="1"/>
</dbReference>
<keyword evidence="4" id="KW-1133">Transmembrane helix</keyword>
<keyword evidence="7" id="KW-1185">Reference proteome</keyword>
<dbReference type="Proteomes" id="UP000198238">
    <property type="component" value="Chromosome"/>
</dbReference>
<evidence type="ECO:0000313" key="6">
    <source>
        <dbReference type="EMBL" id="ASK28563.1"/>
    </source>
</evidence>
<keyword evidence="5" id="KW-0472">Membrane</keyword>